<feature type="transmembrane region" description="Helical" evidence="2">
    <location>
        <begin position="26"/>
        <end position="47"/>
    </location>
</feature>
<dbReference type="OrthoDB" id="162199at2759"/>
<evidence type="ECO:0000313" key="3">
    <source>
        <dbReference type="EMBL" id="TDH72048.1"/>
    </source>
</evidence>
<feature type="compositionally biased region" description="Basic and acidic residues" evidence="1">
    <location>
        <begin position="55"/>
        <end position="80"/>
    </location>
</feature>
<dbReference type="GeneID" id="94348640"/>
<keyword evidence="2" id="KW-0472">Membrane</keyword>
<name>A0A976IHS8_BRELC</name>
<proteinExistence type="predicted"/>
<evidence type="ECO:0000313" key="4">
    <source>
        <dbReference type="Proteomes" id="UP000294530"/>
    </source>
</evidence>
<comment type="caution">
    <text evidence="3">The sequence shown here is derived from an EMBL/GenBank/DDBJ whole genome shotgun (WGS) entry which is preliminary data.</text>
</comment>
<dbReference type="EMBL" id="SHOA02000012">
    <property type="protein sequence ID" value="TDH72048.1"/>
    <property type="molecule type" value="Genomic_DNA"/>
</dbReference>
<sequence>MDVTVEGGCGPHFNRGIHMKMKKEQVVIVGFGVTLVGVAGALGIYLPRHSSMAQKGRERTSRAREAMEKDDVAFDSEKKSSSPMWKNVDKKHRGE</sequence>
<dbReference type="RefSeq" id="XP_067821547.1">
    <property type="nucleotide sequence ID" value="XM_067962969.1"/>
</dbReference>
<keyword evidence="2" id="KW-0812">Transmembrane</keyword>
<dbReference type="KEGG" id="blac:94348640"/>
<keyword evidence="4" id="KW-1185">Reference proteome</keyword>
<organism evidence="3 4">
    <name type="scientific">Bremia lactucae</name>
    <name type="common">Lettuce downy mildew</name>
    <dbReference type="NCBI Taxonomy" id="4779"/>
    <lineage>
        <taxon>Eukaryota</taxon>
        <taxon>Sar</taxon>
        <taxon>Stramenopiles</taxon>
        <taxon>Oomycota</taxon>
        <taxon>Peronosporomycetes</taxon>
        <taxon>Peronosporales</taxon>
        <taxon>Peronosporaceae</taxon>
        <taxon>Bremia</taxon>
    </lineage>
</organism>
<evidence type="ECO:0000256" key="1">
    <source>
        <dbReference type="SAM" id="MobiDB-lite"/>
    </source>
</evidence>
<keyword evidence="2" id="KW-1133">Transmembrane helix</keyword>
<gene>
    <name evidence="3" type="ORF">CCR75_004883</name>
</gene>
<accession>A0A976IHS8</accession>
<reference evidence="3 4" key="1">
    <citation type="journal article" date="2021" name="Genome Biol.">
        <title>AFLAP: assembly-free linkage analysis pipeline using k-mers from genome sequencing data.</title>
        <authorList>
            <person name="Fletcher K."/>
            <person name="Zhang L."/>
            <person name="Gil J."/>
            <person name="Han R."/>
            <person name="Cavanaugh K."/>
            <person name="Michelmore R."/>
        </authorList>
    </citation>
    <scope>NUCLEOTIDE SEQUENCE [LARGE SCALE GENOMIC DNA]</scope>
    <source>
        <strain evidence="3 4">SF5</strain>
    </source>
</reference>
<evidence type="ECO:0000256" key="2">
    <source>
        <dbReference type="SAM" id="Phobius"/>
    </source>
</evidence>
<dbReference type="AlphaFoldDB" id="A0A976IHS8"/>
<dbReference type="Proteomes" id="UP000294530">
    <property type="component" value="Unassembled WGS sequence"/>
</dbReference>
<feature type="region of interest" description="Disordered" evidence="1">
    <location>
        <begin position="51"/>
        <end position="95"/>
    </location>
</feature>
<protein>
    <submittedName>
        <fullName evidence="3">Uncharacterized protein</fullName>
    </submittedName>
</protein>